<dbReference type="PROSITE" id="PS51109">
    <property type="entry name" value="G5"/>
    <property type="match status" value="1"/>
</dbReference>
<feature type="compositionally biased region" description="Low complexity" evidence="2">
    <location>
        <begin position="87"/>
        <end position="115"/>
    </location>
</feature>
<name>A0A919J158_9ACTN</name>
<dbReference type="Proteomes" id="UP000598174">
    <property type="component" value="Unassembled WGS sequence"/>
</dbReference>
<proteinExistence type="predicted"/>
<feature type="region of interest" description="Disordered" evidence="2">
    <location>
        <begin position="33"/>
        <end position="197"/>
    </location>
</feature>
<feature type="compositionally biased region" description="Low complexity" evidence="2">
    <location>
        <begin position="125"/>
        <end position="143"/>
    </location>
</feature>
<keyword evidence="5" id="KW-1185">Reference proteome</keyword>
<dbReference type="Pfam" id="PF07501">
    <property type="entry name" value="G5"/>
    <property type="match status" value="1"/>
</dbReference>
<evidence type="ECO:0000313" key="5">
    <source>
        <dbReference type="Proteomes" id="UP000598174"/>
    </source>
</evidence>
<dbReference type="RefSeq" id="WP_203815312.1">
    <property type="nucleotide sequence ID" value="NZ_BAAABP010000014.1"/>
</dbReference>
<evidence type="ECO:0000313" key="4">
    <source>
        <dbReference type="EMBL" id="GIE08676.1"/>
    </source>
</evidence>
<keyword evidence="1" id="KW-0732">Signal</keyword>
<dbReference type="SMART" id="SM01208">
    <property type="entry name" value="G5"/>
    <property type="match status" value="1"/>
</dbReference>
<feature type="compositionally biased region" description="Low complexity" evidence="2">
    <location>
        <begin position="167"/>
        <end position="184"/>
    </location>
</feature>
<feature type="domain" description="G5" evidence="3">
    <location>
        <begin position="199"/>
        <end position="279"/>
    </location>
</feature>
<sequence>MTTLASALLLVVGGGVIGIATLVLGDDKTEADTDAGRAAAGPALVPPADESPVEPPVFRGDPLPPVVRDVSPADRTLPRSSADFRRPGTAAAQGRAQAQTRAQSQARTRAQGRTQPRTRTRTQSRTRTQPRTWTQPRARPQTQLRTRVQARPQLQTRPQVRTRTRIQTRPQTRTQTQTRPQVRPHAPAGTSTTAARPAAPVTITRTEVETRAIPFETQVFRDPTLPRGTRRVERPGVPGMETVRYSVTVTRGRPGARRLIDSTVTKQPQDEIVALGSRSRRHTECGPCVPLGLPAACTDESAATADPDVVLLDQLELSC</sequence>
<evidence type="ECO:0000256" key="2">
    <source>
        <dbReference type="SAM" id="MobiDB-lite"/>
    </source>
</evidence>
<evidence type="ECO:0000259" key="3">
    <source>
        <dbReference type="PROSITE" id="PS51109"/>
    </source>
</evidence>
<dbReference type="InterPro" id="IPR011098">
    <property type="entry name" value="G5_dom"/>
</dbReference>
<reference evidence="4" key="1">
    <citation type="submission" date="2021-01" db="EMBL/GenBank/DDBJ databases">
        <title>Whole genome shotgun sequence of Actinoplanes ferrugineus NBRC 15555.</title>
        <authorList>
            <person name="Komaki H."/>
            <person name="Tamura T."/>
        </authorList>
    </citation>
    <scope>NUCLEOTIDE SEQUENCE</scope>
    <source>
        <strain evidence="4">NBRC 15555</strain>
    </source>
</reference>
<accession>A0A919J158</accession>
<organism evidence="4 5">
    <name type="scientific">Paractinoplanes ferrugineus</name>
    <dbReference type="NCBI Taxonomy" id="113564"/>
    <lineage>
        <taxon>Bacteria</taxon>
        <taxon>Bacillati</taxon>
        <taxon>Actinomycetota</taxon>
        <taxon>Actinomycetes</taxon>
        <taxon>Micromonosporales</taxon>
        <taxon>Micromonosporaceae</taxon>
        <taxon>Paractinoplanes</taxon>
    </lineage>
</organism>
<comment type="caution">
    <text evidence="4">The sequence shown here is derived from an EMBL/GenBank/DDBJ whole genome shotgun (WGS) entry which is preliminary data.</text>
</comment>
<gene>
    <name evidence="4" type="ORF">Afe05nite_05160</name>
</gene>
<dbReference type="EMBL" id="BOMM01000002">
    <property type="protein sequence ID" value="GIE08676.1"/>
    <property type="molecule type" value="Genomic_DNA"/>
</dbReference>
<dbReference type="AlphaFoldDB" id="A0A919J158"/>
<protein>
    <recommendedName>
        <fullName evidence="3">G5 domain-containing protein</fullName>
    </recommendedName>
</protein>
<dbReference type="Gene3D" id="2.20.230.10">
    <property type="entry name" value="Resuscitation-promoting factor rpfb"/>
    <property type="match status" value="1"/>
</dbReference>
<evidence type="ECO:0000256" key="1">
    <source>
        <dbReference type="ARBA" id="ARBA00022729"/>
    </source>
</evidence>